<sequence length="83" mass="9411">MPNGREIINEMDYRQRIKAMGDRELSEFTASQVYETCIIVQNHGKRIEKVESRDRKTFGYVGGIGGVIGAIIASTIDFFIRRG</sequence>
<keyword evidence="1" id="KW-1133">Transmembrane helix</keyword>
<evidence type="ECO:0000313" key="3">
    <source>
        <dbReference type="EMBL" id="QJA85862.1"/>
    </source>
</evidence>
<evidence type="ECO:0000313" key="2">
    <source>
        <dbReference type="EMBL" id="QJA82838.1"/>
    </source>
</evidence>
<gene>
    <name evidence="2" type="ORF">MM415A00367_0026</name>
    <name evidence="3" type="ORF">MM415B02168_0008</name>
</gene>
<keyword evidence="1" id="KW-0472">Membrane</keyword>
<dbReference type="EMBL" id="MT142497">
    <property type="protein sequence ID" value="QJA82838.1"/>
    <property type="molecule type" value="Genomic_DNA"/>
</dbReference>
<name>A0A6M3KNC3_9ZZZZ</name>
<dbReference type="AlphaFoldDB" id="A0A6M3KNC3"/>
<proteinExistence type="predicted"/>
<protein>
    <submittedName>
        <fullName evidence="2">Uncharacterized protein</fullName>
    </submittedName>
</protein>
<feature type="transmembrane region" description="Helical" evidence="1">
    <location>
        <begin position="58"/>
        <end position="80"/>
    </location>
</feature>
<accession>A0A6M3KNC3</accession>
<organism evidence="2">
    <name type="scientific">viral metagenome</name>
    <dbReference type="NCBI Taxonomy" id="1070528"/>
    <lineage>
        <taxon>unclassified sequences</taxon>
        <taxon>metagenomes</taxon>
        <taxon>organismal metagenomes</taxon>
    </lineage>
</organism>
<evidence type="ECO:0000256" key="1">
    <source>
        <dbReference type="SAM" id="Phobius"/>
    </source>
</evidence>
<dbReference type="EMBL" id="MT142599">
    <property type="protein sequence ID" value="QJA85862.1"/>
    <property type="molecule type" value="Genomic_DNA"/>
</dbReference>
<reference evidence="2" key="1">
    <citation type="submission" date="2020-03" db="EMBL/GenBank/DDBJ databases">
        <title>The deep terrestrial virosphere.</title>
        <authorList>
            <person name="Holmfeldt K."/>
            <person name="Nilsson E."/>
            <person name="Simone D."/>
            <person name="Lopez-Fernandez M."/>
            <person name="Wu X."/>
            <person name="de Brujin I."/>
            <person name="Lundin D."/>
            <person name="Andersson A."/>
            <person name="Bertilsson S."/>
            <person name="Dopson M."/>
        </authorList>
    </citation>
    <scope>NUCLEOTIDE SEQUENCE</scope>
    <source>
        <strain evidence="2">MM415A00367</strain>
        <strain evidence="3">MM415B02168</strain>
    </source>
</reference>
<keyword evidence="1" id="KW-0812">Transmembrane</keyword>